<evidence type="ECO:0008006" key="3">
    <source>
        <dbReference type="Google" id="ProtNLM"/>
    </source>
</evidence>
<sequence>MGTVHNKKRYGEQWPEYRIVPVLEILNELRAYVILSGGWAWHFLSPEGHTEYKHAHDHKDIDIFVNPIDVPLVMRILQKQGFEKVWTRYDMMPGNEGFRRYEKTEMLFESKFFRVTIDFFERKEIPTRKVRGWNIVEPVYLLGLYGSIHSGEQCWAVQASKELLAQGIDPLDREELVTLPKYHPK</sequence>
<reference evidence="2" key="1">
    <citation type="journal article" date="2019" name="Int. J. Syst. Evol. Microbiol.">
        <title>The Global Catalogue of Microorganisms (GCM) 10K type strain sequencing project: providing services to taxonomists for standard genome sequencing and annotation.</title>
        <authorList>
            <consortium name="The Broad Institute Genomics Platform"/>
            <consortium name="The Broad Institute Genome Sequencing Center for Infectious Disease"/>
            <person name="Wu L."/>
            <person name="Ma J."/>
        </authorList>
    </citation>
    <scope>NUCLEOTIDE SEQUENCE [LARGE SCALE GENOMIC DNA]</scope>
    <source>
        <strain evidence="2">KCTC 42423</strain>
    </source>
</reference>
<organism evidence="1 2">
    <name type="scientific">Aquimarina hainanensis</name>
    <dbReference type="NCBI Taxonomy" id="1578017"/>
    <lineage>
        <taxon>Bacteria</taxon>
        <taxon>Pseudomonadati</taxon>
        <taxon>Bacteroidota</taxon>
        <taxon>Flavobacteriia</taxon>
        <taxon>Flavobacteriales</taxon>
        <taxon>Flavobacteriaceae</taxon>
        <taxon>Aquimarina</taxon>
    </lineage>
</organism>
<dbReference type="Gene3D" id="3.30.460.40">
    <property type="match status" value="1"/>
</dbReference>
<dbReference type="EMBL" id="JBHULX010000013">
    <property type="protein sequence ID" value="MFD2590958.1"/>
    <property type="molecule type" value="Genomic_DNA"/>
</dbReference>
<evidence type="ECO:0000313" key="1">
    <source>
        <dbReference type="EMBL" id="MFD2590958.1"/>
    </source>
</evidence>
<dbReference type="Proteomes" id="UP001597459">
    <property type="component" value="Unassembled WGS sequence"/>
</dbReference>
<proteinExistence type="predicted"/>
<protein>
    <recommendedName>
        <fullName evidence="3">Nucleotidyltransferase family protein</fullName>
    </recommendedName>
</protein>
<name>A0ABW5N8L7_9FLAO</name>
<accession>A0ABW5N8L7</accession>
<comment type="caution">
    <text evidence="1">The sequence shown here is derived from an EMBL/GenBank/DDBJ whole genome shotgun (WGS) entry which is preliminary data.</text>
</comment>
<evidence type="ECO:0000313" key="2">
    <source>
        <dbReference type="Proteomes" id="UP001597459"/>
    </source>
</evidence>
<keyword evidence="2" id="KW-1185">Reference proteome</keyword>
<gene>
    <name evidence="1" type="ORF">ACFSTE_08960</name>
</gene>
<dbReference type="RefSeq" id="WP_378258812.1">
    <property type="nucleotide sequence ID" value="NZ_JBHSJV010000001.1"/>
</dbReference>